<reference evidence="1" key="1">
    <citation type="submission" date="2023-10" db="EMBL/GenBank/DDBJ databases">
        <authorList>
            <person name="Domelevo Entfellner J.-B."/>
        </authorList>
    </citation>
    <scope>NUCLEOTIDE SEQUENCE</scope>
</reference>
<evidence type="ECO:0000313" key="1">
    <source>
        <dbReference type="EMBL" id="CAJ1976397.1"/>
    </source>
</evidence>
<organism evidence="1 2">
    <name type="scientific">Sphenostylis stenocarpa</name>
    <dbReference type="NCBI Taxonomy" id="92480"/>
    <lineage>
        <taxon>Eukaryota</taxon>
        <taxon>Viridiplantae</taxon>
        <taxon>Streptophyta</taxon>
        <taxon>Embryophyta</taxon>
        <taxon>Tracheophyta</taxon>
        <taxon>Spermatophyta</taxon>
        <taxon>Magnoliopsida</taxon>
        <taxon>eudicotyledons</taxon>
        <taxon>Gunneridae</taxon>
        <taxon>Pentapetalae</taxon>
        <taxon>rosids</taxon>
        <taxon>fabids</taxon>
        <taxon>Fabales</taxon>
        <taxon>Fabaceae</taxon>
        <taxon>Papilionoideae</taxon>
        <taxon>50 kb inversion clade</taxon>
        <taxon>NPAAA clade</taxon>
        <taxon>indigoferoid/millettioid clade</taxon>
        <taxon>Phaseoleae</taxon>
        <taxon>Sphenostylis</taxon>
    </lineage>
</organism>
<keyword evidence="2" id="KW-1185">Reference proteome</keyword>
<protein>
    <submittedName>
        <fullName evidence="1">Uncharacterized protein</fullName>
    </submittedName>
</protein>
<gene>
    <name evidence="1" type="ORF">AYBTSS11_LOCUS28535</name>
</gene>
<proteinExistence type="predicted"/>
<evidence type="ECO:0000313" key="2">
    <source>
        <dbReference type="Proteomes" id="UP001189624"/>
    </source>
</evidence>
<accession>A0AA86TRS2</accession>
<dbReference type="AlphaFoldDB" id="A0AA86TRS2"/>
<name>A0AA86TRS2_9FABA</name>
<dbReference type="EMBL" id="OY731407">
    <property type="protein sequence ID" value="CAJ1976397.1"/>
    <property type="molecule type" value="Genomic_DNA"/>
</dbReference>
<dbReference type="Proteomes" id="UP001189624">
    <property type="component" value="Chromosome 10"/>
</dbReference>
<sequence>MPTPNTLEKIELAGYGERGVLKMTQNEPMLHRSHVYKKELSKCRDETLWGFRKQELVMGVHESSRLARAKLVTSILIKKDPEDWWENQRDRMRKERNFMQREFVLAMFVGSGVKWKLQKQIAVVQTEVVGFKQHALDISESLCMHGWRGQHSSISIYNMPLPPWWASPFVRNKHSSRYARLSIRSASAATNILSHVLPRLTHVMTNSGLPPTLLKNPILESTLEVEAKNWPAIGFHFTIGKQSRVSTVFSARGRQSNNK</sequence>
<dbReference type="Gramene" id="rna-AYBTSS11_LOCUS28535">
    <property type="protein sequence ID" value="CAJ1976397.1"/>
    <property type="gene ID" value="gene-AYBTSS11_LOCUS28535"/>
</dbReference>